<feature type="transmembrane region" description="Helical" evidence="1">
    <location>
        <begin position="146"/>
        <end position="169"/>
    </location>
</feature>
<dbReference type="EMBL" id="LT907978">
    <property type="protein sequence ID" value="SOB73617.1"/>
    <property type="molecule type" value="Genomic_DNA"/>
</dbReference>
<dbReference type="STRING" id="39488.ERS852450_01362"/>
<feature type="transmembrane region" description="Helical" evidence="1">
    <location>
        <begin position="66"/>
        <end position="86"/>
    </location>
</feature>
<dbReference type="Proteomes" id="UP000217549">
    <property type="component" value="Chromosome I"/>
</dbReference>
<dbReference type="RefSeq" id="WP_021906372.1">
    <property type="nucleotide sequence ID" value="NZ_CP143936.1"/>
</dbReference>
<keyword evidence="1" id="KW-0472">Membrane</keyword>
<accession>A0A285PWL8</accession>
<organism evidence="2 3">
    <name type="scientific">Anaerobutyricum hallii</name>
    <dbReference type="NCBI Taxonomy" id="39488"/>
    <lineage>
        <taxon>Bacteria</taxon>
        <taxon>Bacillati</taxon>
        <taxon>Bacillota</taxon>
        <taxon>Clostridia</taxon>
        <taxon>Lachnospirales</taxon>
        <taxon>Lachnospiraceae</taxon>
        <taxon>Anaerobutyricum</taxon>
    </lineage>
</organism>
<sequence length="237" mass="27132">MNKCKRCNVWVADDTMVCPLCHTILTENKSMEQSLDHNANKMQGVQRPGYPDVKKNTRRFRKAGRILLFISLAVEMLLAFINYLTFDAAPKYWSVVTGGIIAYLILTLWDIFSRRQGHIRKIYTQIFVILGLLVLIDYSLDWKGWSLEFGLPCIIYGLVLAIIICMSVNSSSWQNYLLMQLAAIALSIVDVVLHFKGYFHHIVLAWIALGLSVLLWSGTMLIGDRKAKNELKRKLHI</sequence>
<dbReference type="Pfam" id="PF19845">
    <property type="entry name" value="DUF6320"/>
    <property type="match status" value="1"/>
</dbReference>
<name>A0A285PWL8_9FIRM</name>
<feature type="transmembrane region" description="Helical" evidence="1">
    <location>
        <begin position="122"/>
        <end position="140"/>
    </location>
</feature>
<keyword evidence="1" id="KW-0812">Transmembrane</keyword>
<evidence type="ECO:0008006" key="4">
    <source>
        <dbReference type="Google" id="ProtNLM"/>
    </source>
</evidence>
<feature type="transmembrane region" description="Helical" evidence="1">
    <location>
        <begin position="201"/>
        <end position="223"/>
    </location>
</feature>
<gene>
    <name evidence="2" type="ORF">EHLA_3069</name>
</gene>
<keyword evidence="1" id="KW-1133">Transmembrane helix</keyword>
<dbReference type="KEGG" id="ehl:EHLA_3069"/>
<evidence type="ECO:0000256" key="1">
    <source>
        <dbReference type="SAM" id="Phobius"/>
    </source>
</evidence>
<protein>
    <recommendedName>
        <fullName evidence="4">Zinc ribbon domain-containing protein</fullName>
    </recommendedName>
</protein>
<feature type="transmembrane region" description="Helical" evidence="1">
    <location>
        <begin position="176"/>
        <end position="195"/>
    </location>
</feature>
<feature type="transmembrane region" description="Helical" evidence="1">
    <location>
        <begin position="92"/>
        <end position="110"/>
    </location>
</feature>
<dbReference type="InterPro" id="IPR046283">
    <property type="entry name" value="DUF6320"/>
</dbReference>
<dbReference type="AlphaFoldDB" id="A0A285PWL8"/>
<evidence type="ECO:0000313" key="3">
    <source>
        <dbReference type="Proteomes" id="UP000217549"/>
    </source>
</evidence>
<evidence type="ECO:0000313" key="2">
    <source>
        <dbReference type="EMBL" id="SOB73617.1"/>
    </source>
</evidence>
<keyword evidence="3" id="KW-1185">Reference proteome</keyword>
<proteinExistence type="predicted"/>
<reference evidence="3" key="1">
    <citation type="submission" date="2017-09" db="EMBL/GenBank/DDBJ databases">
        <authorList>
            <person name="Shetty A S."/>
        </authorList>
    </citation>
    <scope>NUCLEOTIDE SEQUENCE [LARGE SCALE GENOMIC DNA]</scope>
</reference>